<dbReference type="AlphaFoldDB" id="A0A3N0Y467"/>
<dbReference type="OrthoDB" id="10045182at2759"/>
<comment type="caution">
    <text evidence="1">The sequence shown here is derived from an EMBL/GenBank/DDBJ whole genome shotgun (WGS) entry which is preliminary data.</text>
</comment>
<dbReference type="EMBL" id="RJVU01053127">
    <property type="protein sequence ID" value="ROL40891.1"/>
    <property type="molecule type" value="Genomic_DNA"/>
</dbReference>
<accession>A0A3N0Y467</accession>
<proteinExistence type="predicted"/>
<evidence type="ECO:0000313" key="2">
    <source>
        <dbReference type="Proteomes" id="UP000281406"/>
    </source>
</evidence>
<evidence type="ECO:0000313" key="1">
    <source>
        <dbReference type="EMBL" id="ROL40891.1"/>
    </source>
</evidence>
<reference evidence="1 2" key="1">
    <citation type="submission" date="2018-10" db="EMBL/GenBank/DDBJ databases">
        <title>Genome assembly for a Yunnan-Guizhou Plateau 3E fish, Anabarilius grahami (Regan), and its evolutionary and genetic applications.</title>
        <authorList>
            <person name="Jiang W."/>
        </authorList>
    </citation>
    <scope>NUCLEOTIDE SEQUENCE [LARGE SCALE GENOMIC DNA]</scope>
    <source>
        <strain evidence="1">AG-KIZ</strain>
        <tissue evidence="1">Muscle</tissue>
    </source>
</reference>
<organism evidence="1 2">
    <name type="scientific">Anabarilius grahami</name>
    <name type="common">Kanglang fish</name>
    <name type="synonym">Barilius grahami</name>
    <dbReference type="NCBI Taxonomy" id="495550"/>
    <lineage>
        <taxon>Eukaryota</taxon>
        <taxon>Metazoa</taxon>
        <taxon>Chordata</taxon>
        <taxon>Craniata</taxon>
        <taxon>Vertebrata</taxon>
        <taxon>Euteleostomi</taxon>
        <taxon>Actinopterygii</taxon>
        <taxon>Neopterygii</taxon>
        <taxon>Teleostei</taxon>
        <taxon>Ostariophysi</taxon>
        <taxon>Cypriniformes</taxon>
        <taxon>Xenocyprididae</taxon>
        <taxon>Xenocypridinae</taxon>
        <taxon>Xenocypridinae incertae sedis</taxon>
        <taxon>Anabarilius</taxon>
    </lineage>
</organism>
<dbReference type="Proteomes" id="UP000281406">
    <property type="component" value="Unassembled WGS sequence"/>
</dbReference>
<name>A0A3N0Y467_ANAGA</name>
<sequence>MGKRKDLSEFDKGQIAMARRLGQSISKTVFPVCSAAVIAETRLRLPGDGPGGTFKEYVDWVLLHNSSPFTICESEEENNAPAMIPVPVMKTEPKIVPEPEPYESSDQICKLAAMWEYWWSLKG</sequence>
<keyword evidence="2" id="KW-1185">Reference proteome</keyword>
<gene>
    <name evidence="1" type="ORF">DPX16_9885</name>
</gene>
<protein>
    <submittedName>
        <fullName evidence="1">Uncharacterized protein</fullName>
    </submittedName>
</protein>